<dbReference type="Proteomes" id="UP000783037">
    <property type="component" value="Unassembled WGS sequence"/>
</dbReference>
<dbReference type="Pfam" id="PF08859">
    <property type="entry name" value="DGC"/>
    <property type="match status" value="1"/>
</dbReference>
<evidence type="ECO:0000313" key="1">
    <source>
        <dbReference type="EMBL" id="MBE6502148.1"/>
    </source>
</evidence>
<protein>
    <submittedName>
        <fullName evidence="1">Zinc-binding protein</fullName>
    </submittedName>
</protein>
<proteinExistence type="predicted"/>
<name>A0A8T3VHJ7_9EURY</name>
<dbReference type="AlphaFoldDB" id="A0A8T3VHJ7"/>
<evidence type="ECO:0000313" key="2">
    <source>
        <dbReference type="Proteomes" id="UP000783037"/>
    </source>
</evidence>
<comment type="caution">
    <text evidence="1">The sequence shown here is derived from an EMBL/GenBank/DDBJ whole genome shotgun (WGS) entry which is preliminary data.</text>
</comment>
<organism evidence="1 2">
    <name type="scientific">Methanobrevibacter thaueri</name>
    <dbReference type="NCBI Taxonomy" id="190975"/>
    <lineage>
        <taxon>Archaea</taxon>
        <taxon>Methanobacteriati</taxon>
        <taxon>Methanobacteriota</taxon>
        <taxon>Methanomada group</taxon>
        <taxon>Methanobacteria</taxon>
        <taxon>Methanobacteriales</taxon>
        <taxon>Methanobacteriaceae</taxon>
        <taxon>Methanobrevibacter</taxon>
    </lineage>
</organism>
<reference evidence="1" key="1">
    <citation type="submission" date="2019-04" db="EMBL/GenBank/DDBJ databases">
        <title>Evolution of Biomass-Degrading Anaerobic Consortia Revealed by Metagenomics.</title>
        <authorList>
            <person name="Peng X."/>
        </authorList>
    </citation>
    <scope>NUCLEOTIDE SEQUENCE</scope>
    <source>
        <strain evidence="1">SIG18</strain>
    </source>
</reference>
<sequence length="128" mass="13692">MVEKIALAPCNGMSPNGLVSRVAVGDCRKENENVISICMGSTSADIEGKNDEMLKKYPIVAVNGCPNGCVNKILKNKGIDVAGTIAVNEILDGLEVSAKDPFRLDSEAEECVKIITEELNKTIVENIL</sequence>
<dbReference type="InterPro" id="IPR014958">
    <property type="entry name" value="DGC"/>
</dbReference>
<dbReference type="EMBL" id="SUTK01000032">
    <property type="protein sequence ID" value="MBE6502148.1"/>
    <property type="molecule type" value="Genomic_DNA"/>
</dbReference>
<gene>
    <name evidence="1" type="ORF">E7Z79_06860</name>
</gene>
<accession>A0A8T3VHJ7</accession>
<dbReference type="RefSeq" id="WP_303739236.1">
    <property type="nucleotide sequence ID" value="NZ_SUTK01000032.1"/>
</dbReference>